<proteinExistence type="predicted"/>
<protein>
    <submittedName>
        <fullName evidence="2">Uncharacterized protein</fullName>
    </submittedName>
</protein>
<sequence>MLFVDTREQRVDTARMLGNIALVVGLLITIVGLATDSTPTKGYFFAGMLVFAGVGLRLEAALKDRH</sequence>
<organism evidence="2 3">
    <name type="scientific">Micromonospora tulbaghiae</name>
    <dbReference type="NCBI Taxonomy" id="479978"/>
    <lineage>
        <taxon>Bacteria</taxon>
        <taxon>Bacillati</taxon>
        <taxon>Actinomycetota</taxon>
        <taxon>Actinomycetes</taxon>
        <taxon>Micromonosporales</taxon>
        <taxon>Micromonosporaceae</taxon>
        <taxon>Micromonospora</taxon>
    </lineage>
</organism>
<dbReference type="KEGG" id="mtua:CSH63_26925"/>
<reference evidence="2 3" key="1">
    <citation type="submission" date="2017-10" db="EMBL/GenBank/DDBJ databases">
        <title>Integration of genomic and chemical information greatly accelerates assignment of the full stereostructure of myelolactone, a potent inhibitor of myeloma from a marine-derived Micromonospora.</title>
        <authorList>
            <person name="Kim M.C."/>
            <person name="Machado H."/>
            <person name="Jensen P.R."/>
            <person name="Fenical W."/>
        </authorList>
    </citation>
    <scope>NUCLEOTIDE SEQUENCE [LARGE SCALE GENOMIC DNA]</scope>
    <source>
        <strain evidence="2 3">CNY-010</strain>
    </source>
</reference>
<evidence type="ECO:0000313" key="3">
    <source>
        <dbReference type="Proteomes" id="UP000267804"/>
    </source>
</evidence>
<evidence type="ECO:0000256" key="1">
    <source>
        <dbReference type="SAM" id="Phobius"/>
    </source>
</evidence>
<accession>A0A386WUC6</accession>
<dbReference type="EMBL" id="CP024087">
    <property type="protein sequence ID" value="AYF31010.1"/>
    <property type="molecule type" value="Genomic_DNA"/>
</dbReference>
<name>A0A386WUC6_9ACTN</name>
<dbReference type="Proteomes" id="UP000267804">
    <property type="component" value="Chromosome"/>
</dbReference>
<feature type="transmembrane region" description="Helical" evidence="1">
    <location>
        <begin position="41"/>
        <end position="58"/>
    </location>
</feature>
<feature type="transmembrane region" description="Helical" evidence="1">
    <location>
        <begin position="16"/>
        <end position="35"/>
    </location>
</feature>
<gene>
    <name evidence="2" type="ORF">CSH63_26925</name>
</gene>
<dbReference type="AlphaFoldDB" id="A0A386WUC6"/>
<evidence type="ECO:0000313" key="2">
    <source>
        <dbReference type="EMBL" id="AYF31010.1"/>
    </source>
</evidence>
<keyword evidence="1" id="KW-1133">Transmembrane helix</keyword>
<keyword evidence="1" id="KW-0812">Transmembrane</keyword>
<keyword evidence="1" id="KW-0472">Membrane</keyword>